<keyword evidence="5" id="KW-1185">Reference proteome</keyword>
<protein>
    <submittedName>
        <fullName evidence="4">Threonine dehydrogenase</fullName>
    </submittedName>
</protein>
<dbReference type="Pfam" id="PF08240">
    <property type="entry name" value="ADH_N"/>
    <property type="match status" value="1"/>
</dbReference>
<dbReference type="Gene3D" id="3.40.50.720">
    <property type="entry name" value="NAD(P)-binding Rossmann-like Domain"/>
    <property type="match status" value="1"/>
</dbReference>
<name>A0A239JD69_9PSED</name>
<evidence type="ECO:0000256" key="1">
    <source>
        <dbReference type="ARBA" id="ARBA00023002"/>
    </source>
</evidence>
<evidence type="ECO:0000259" key="2">
    <source>
        <dbReference type="Pfam" id="PF00107"/>
    </source>
</evidence>
<feature type="domain" description="Alcohol dehydrogenase-like C-terminal" evidence="2">
    <location>
        <begin position="174"/>
        <end position="319"/>
    </location>
</feature>
<dbReference type="Pfam" id="PF00107">
    <property type="entry name" value="ADH_zinc_N"/>
    <property type="match status" value="1"/>
</dbReference>
<evidence type="ECO:0000313" key="4">
    <source>
        <dbReference type="EMBL" id="SNT03851.1"/>
    </source>
</evidence>
<dbReference type="InterPro" id="IPR013154">
    <property type="entry name" value="ADH-like_N"/>
</dbReference>
<sequence>MKAAVVIDKTLRIEDVAEPIPKAHELLVSSLVCGVCGSDLHCVHNAREMSDSSLRALGKAIVDPSKPISLGHEFCAEVLEPLKGDSRFKSGDRVVALPFLAREDGMVFIGSAPTDIPGGFAQRMTIDSRMAFAVPNGLSSEMAALTEPMAVALHAVNQAKITQRDVPLVVGCGPIGLAIIAVLKMRGIEPIVAADFSAGRLAQAKKLGADVVVDPRQQSPYEAWEQAAKTDDAELFGAISPMLGGTGRRPSVIFECVGVPGMIQQVMAGAVYGARIMVVGLCMQADQIEPVFPVMKELNLGFASFYSAEEFAQTLHHLAEGELDASAMITDDVPLSQIADAFEQLATPQDQIKVMIRPNA</sequence>
<feature type="domain" description="Alcohol dehydrogenase-like N-terminal" evidence="3">
    <location>
        <begin position="23"/>
        <end position="135"/>
    </location>
</feature>
<dbReference type="PANTHER" id="PTHR43189:SF1">
    <property type="entry name" value="ZINC-TYPE ALCOHOL DEHYDROGENASE-LIKE PROTEIN C1198.01"/>
    <property type="match status" value="1"/>
</dbReference>
<gene>
    <name evidence="4" type="ORF">SAMN05216255_4298</name>
</gene>
<dbReference type="Gene3D" id="3.90.180.10">
    <property type="entry name" value="Medium-chain alcohol dehydrogenases, catalytic domain"/>
    <property type="match status" value="1"/>
</dbReference>
<dbReference type="InterPro" id="IPR036291">
    <property type="entry name" value="NAD(P)-bd_dom_sf"/>
</dbReference>
<dbReference type="SUPFAM" id="SSF50129">
    <property type="entry name" value="GroES-like"/>
    <property type="match status" value="1"/>
</dbReference>
<reference evidence="5" key="1">
    <citation type="submission" date="2017-06" db="EMBL/GenBank/DDBJ databases">
        <authorList>
            <person name="Varghese N."/>
            <person name="Submissions S."/>
        </authorList>
    </citation>
    <scope>NUCLEOTIDE SEQUENCE [LARGE SCALE GENOMIC DNA]</scope>
    <source>
        <strain evidence="5">CIP 108523</strain>
    </source>
</reference>
<evidence type="ECO:0000313" key="5">
    <source>
        <dbReference type="Proteomes" id="UP000242915"/>
    </source>
</evidence>
<dbReference type="EMBL" id="FZOG01000008">
    <property type="protein sequence ID" value="SNT03851.1"/>
    <property type="molecule type" value="Genomic_DNA"/>
</dbReference>
<accession>A0A239JD69</accession>
<dbReference type="SUPFAM" id="SSF51735">
    <property type="entry name" value="NAD(P)-binding Rossmann-fold domains"/>
    <property type="match status" value="1"/>
</dbReference>
<dbReference type="GO" id="GO:0016491">
    <property type="term" value="F:oxidoreductase activity"/>
    <property type="evidence" value="ECO:0007669"/>
    <property type="project" value="UniProtKB-KW"/>
</dbReference>
<dbReference type="InterPro" id="IPR011032">
    <property type="entry name" value="GroES-like_sf"/>
</dbReference>
<proteinExistence type="predicted"/>
<keyword evidence="1" id="KW-0560">Oxidoreductase</keyword>
<dbReference type="RefSeq" id="WP_089361223.1">
    <property type="nucleotide sequence ID" value="NZ_FZOG01000008.1"/>
</dbReference>
<organism evidence="4 5">
    <name type="scientific">Pseudomonas segetis</name>
    <dbReference type="NCBI Taxonomy" id="298908"/>
    <lineage>
        <taxon>Bacteria</taxon>
        <taxon>Pseudomonadati</taxon>
        <taxon>Pseudomonadota</taxon>
        <taxon>Gammaproteobacteria</taxon>
        <taxon>Pseudomonadales</taxon>
        <taxon>Pseudomonadaceae</taxon>
        <taxon>Pseudomonas</taxon>
    </lineage>
</organism>
<dbReference type="AlphaFoldDB" id="A0A239JD69"/>
<evidence type="ECO:0000259" key="3">
    <source>
        <dbReference type="Pfam" id="PF08240"/>
    </source>
</evidence>
<dbReference type="Proteomes" id="UP000242915">
    <property type="component" value="Unassembled WGS sequence"/>
</dbReference>
<dbReference type="InterPro" id="IPR013149">
    <property type="entry name" value="ADH-like_C"/>
</dbReference>
<dbReference type="PANTHER" id="PTHR43189">
    <property type="entry name" value="ZINC-TYPE ALCOHOL DEHYDROGENASE-LIKE PROTEIN C1198.01-RELATED"/>
    <property type="match status" value="1"/>
</dbReference>